<comment type="catalytic activity">
    <reaction evidence="1 5">
        <text>[protein]-peptidylproline (omega=180) = [protein]-peptidylproline (omega=0)</text>
        <dbReference type="Rhea" id="RHEA:16237"/>
        <dbReference type="Rhea" id="RHEA-COMP:10747"/>
        <dbReference type="Rhea" id="RHEA-COMP:10748"/>
        <dbReference type="ChEBI" id="CHEBI:83833"/>
        <dbReference type="ChEBI" id="CHEBI:83834"/>
        <dbReference type="EC" id="5.2.1.8"/>
    </reaction>
</comment>
<keyword evidence="6" id="KW-0472">Membrane</keyword>
<evidence type="ECO:0000256" key="6">
    <source>
        <dbReference type="SAM" id="Phobius"/>
    </source>
</evidence>
<feature type="transmembrane region" description="Helical" evidence="6">
    <location>
        <begin position="183"/>
        <end position="204"/>
    </location>
</feature>
<gene>
    <name evidence="8" type="ORF">SO694_00010413</name>
</gene>
<dbReference type="Gene3D" id="3.10.50.40">
    <property type="match status" value="1"/>
</dbReference>
<evidence type="ECO:0000313" key="8">
    <source>
        <dbReference type="EMBL" id="KAK7254681.1"/>
    </source>
</evidence>
<evidence type="ECO:0000256" key="5">
    <source>
        <dbReference type="PROSITE-ProRule" id="PRU00277"/>
    </source>
</evidence>
<name>A0ABR1GFU0_AURAN</name>
<dbReference type="Pfam" id="PF00254">
    <property type="entry name" value="FKBP_C"/>
    <property type="match status" value="1"/>
</dbReference>
<evidence type="ECO:0000259" key="7">
    <source>
        <dbReference type="PROSITE" id="PS50059"/>
    </source>
</evidence>
<sequence length="221" mass="23560">MDYREIQMMQRARAGEAREARSEAHEKHLTELATNSAGALDCGGDGTYQCLKAPQTAPAPGAKQCVPGDIALVHYTGWLIDAPSASPPTLDAAAIAEATAGAPFDSSRGRGKEFTFRVGARHVIRGWDTGVATMKVGERSYLLLAPDYGYGAAGAADVIPPGSWLLFDVELCRIQETAEPEHIFTTPSLVAGILTVLICVYYMFIFTPKNAKLAATGEAEL</sequence>
<dbReference type="GO" id="GO:0016853">
    <property type="term" value="F:isomerase activity"/>
    <property type="evidence" value="ECO:0007669"/>
    <property type="project" value="UniProtKB-KW"/>
</dbReference>
<dbReference type="SUPFAM" id="SSF54534">
    <property type="entry name" value="FKBP-like"/>
    <property type="match status" value="1"/>
</dbReference>
<evidence type="ECO:0000313" key="9">
    <source>
        <dbReference type="Proteomes" id="UP001363151"/>
    </source>
</evidence>
<protein>
    <recommendedName>
        <fullName evidence="2 5">peptidylprolyl isomerase</fullName>
        <ecNumber evidence="2 5">5.2.1.8</ecNumber>
    </recommendedName>
</protein>
<evidence type="ECO:0000256" key="2">
    <source>
        <dbReference type="ARBA" id="ARBA00013194"/>
    </source>
</evidence>
<dbReference type="InterPro" id="IPR046357">
    <property type="entry name" value="PPIase_dom_sf"/>
</dbReference>
<dbReference type="InterPro" id="IPR001179">
    <property type="entry name" value="PPIase_FKBP_dom"/>
</dbReference>
<proteinExistence type="predicted"/>
<keyword evidence="4 5" id="KW-0413">Isomerase</keyword>
<evidence type="ECO:0000256" key="4">
    <source>
        <dbReference type="ARBA" id="ARBA00023235"/>
    </source>
</evidence>
<dbReference type="InterPro" id="IPR050689">
    <property type="entry name" value="FKBP-type_PPIase"/>
</dbReference>
<dbReference type="EMBL" id="JBBJCI010000023">
    <property type="protein sequence ID" value="KAK7254681.1"/>
    <property type="molecule type" value="Genomic_DNA"/>
</dbReference>
<organism evidence="8 9">
    <name type="scientific">Aureococcus anophagefferens</name>
    <name type="common">Harmful bloom alga</name>
    <dbReference type="NCBI Taxonomy" id="44056"/>
    <lineage>
        <taxon>Eukaryota</taxon>
        <taxon>Sar</taxon>
        <taxon>Stramenopiles</taxon>
        <taxon>Ochrophyta</taxon>
        <taxon>Pelagophyceae</taxon>
        <taxon>Pelagomonadales</taxon>
        <taxon>Pelagomonadaceae</taxon>
        <taxon>Aureococcus</taxon>
    </lineage>
</organism>
<keyword evidence="6" id="KW-0812">Transmembrane</keyword>
<evidence type="ECO:0000256" key="1">
    <source>
        <dbReference type="ARBA" id="ARBA00000971"/>
    </source>
</evidence>
<feature type="domain" description="PPIase FKBP-type" evidence="7">
    <location>
        <begin position="68"/>
        <end position="175"/>
    </location>
</feature>
<dbReference type="PANTHER" id="PTHR10516:SF443">
    <property type="entry name" value="FK506-BINDING PROTEIN 59-RELATED"/>
    <property type="match status" value="1"/>
</dbReference>
<reference evidence="8 9" key="1">
    <citation type="submission" date="2024-03" db="EMBL/GenBank/DDBJ databases">
        <title>Aureococcus anophagefferens CCMP1851 and Kratosvirus quantuckense: Draft genome of a second virus-susceptible host strain in the model system.</title>
        <authorList>
            <person name="Chase E."/>
            <person name="Truchon A.R."/>
            <person name="Schepens W."/>
            <person name="Wilhelm S.W."/>
        </authorList>
    </citation>
    <scope>NUCLEOTIDE SEQUENCE [LARGE SCALE GENOMIC DNA]</scope>
    <source>
        <strain evidence="8 9">CCMP1851</strain>
    </source>
</reference>
<comment type="caution">
    <text evidence="8">The sequence shown here is derived from an EMBL/GenBank/DDBJ whole genome shotgun (WGS) entry which is preliminary data.</text>
</comment>
<accession>A0ABR1GFU0</accession>
<dbReference type="Proteomes" id="UP001363151">
    <property type="component" value="Unassembled WGS sequence"/>
</dbReference>
<dbReference type="PANTHER" id="PTHR10516">
    <property type="entry name" value="PEPTIDYL-PROLYL CIS-TRANS ISOMERASE"/>
    <property type="match status" value="1"/>
</dbReference>
<keyword evidence="6" id="KW-1133">Transmembrane helix</keyword>
<dbReference type="PROSITE" id="PS50059">
    <property type="entry name" value="FKBP_PPIASE"/>
    <property type="match status" value="1"/>
</dbReference>
<evidence type="ECO:0000256" key="3">
    <source>
        <dbReference type="ARBA" id="ARBA00023110"/>
    </source>
</evidence>
<dbReference type="EC" id="5.2.1.8" evidence="2 5"/>
<keyword evidence="3 5" id="KW-0697">Rotamase</keyword>
<keyword evidence="9" id="KW-1185">Reference proteome</keyword>